<keyword evidence="2" id="KW-1185">Reference proteome</keyword>
<dbReference type="EMBL" id="QPKB01000004">
    <property type="protein sequence ID" value="RWR82079.1"/>
    <property type="molecule type" value="Genomic_DNA"/>
</dbReference>
<organism evidence="1 2">
    <name type="scientific">Cinnamomum micranthum f. kanehirae</name>
    <dbReference type="NCBI Taxonomy" id="337451"/>
    <lineage>
        <taxon>Eukaryota</taxon>
        <taxon>Viridiplantae</taxon>
        <taxon>Streptophyta</taxon>
        <taxon>Embryophyta</taxon>
        <taxon>Tracheophyta</taxon>
        <taxon>Spermatophyta</taxon>
        <taxon>Magnoliopsida</taxon>
        <taxon>Magnoliidae</taxon>
        <taxon>Laurales</taxon>
        <taxon>Lauraceae</taxon>
        <taxon>Cinnamomum</taxon>
    </lineage>
</organism>
<evidence type="ECO:0000313" key="1">
    <source>
        <dbReference type="EMBL" id="RWR82079.1"/>
    </source>
</evidence>
<dbReference type="AlphaFoldDB" id="A0A3S3P3G1"/>
<reference evidence="1 2" key="1">
    <citation type="journal article" date="2019" name="Nat. Plants">
        <title>Stout camphor tree genome fills gaps in understanding of flowering plant genome evolution.</title>
        <authorList>
            <person name="Chaw S.M."/>
            <person name="Liu Y.C."/>
            <person name="Wu Y.W."/>
            <person name="Wang H.Y."/>
            <person name="Lin C.I."/>
            <person name="Wu C.S."/>
            <person name="Ke H.M."/>
            <person name="Chang L.Y."/>
            <person name="Hsu C.Y."/>
            <person name="Yang H.T."/>
            <person name="Sudianto E."/>
            <person name="Hsu M.H."/>
            <person name="Wu K.P."/>
            <person name="Wang L.N."/>
            <person name="Leebens-Mack J.H."/>
            <person name="Tsai I.J."/>
        </authorList>
    </citation>
    <scope>NUCLEOTIDE SEQUENCE [LARGE SCALE GENOMIC DNA]</scope>
    <source>
        <strain evidence="2">cv. Chaw 1501</strain>
        <tissue evidence="1">Young leaves</tissue>
    </source>
</reference>
<gene>
    <name evidence="1" type="ORF">CKAN_01078800</name>
</gene>
<comment type="caution">
    <text evidence="1">The sequence shown here is derived from an EMBL/GenBank/DDBJ whole genome shotgun (WGS) entry which is preliminary data.</text>
</comment>
<accession>A0A3S3P3G1</accession>
<protein>
    <submittedName>
        <fullName evidence="1">Uncharacterized protein</fullName>
    </submittedName>
</protein>
<dbReference type="STRING" id="337451.A0A3S3P3G1"/>
<sequence>METKDSSSSHNGQDEQCCNGTSECICSACLLCLCCPLAILWCCIKLPCQIGWRAARRVVGHVHRKSEDRVYVASSSFSDTDFSNGSRNLDTSKEVQLAARLSKRALSHASISTVKRANPTVIMTINERPLKE</sequence>
<dbReference type="Proteomes" id="UP000283530">
    <property type="component" value="Unassembled WGS sequence"/>
</dbReference>
<evidence type="ECO:0000313" key="2">
    <source>
        <dbReference type="Proteomes" id="UP000283530"/>
    </source>
</evidence>
<proteinExistence type="predicted"/>
<name>A0A3S3P3G1_9MAGN</name>